<dbReference type="InterPro" id="IPR045565">
    <property type="entry name" value="Phage_capsid_2"/>
</dbReference>
<dbReference type="EMBL" id="MT144615">
    <property type="protein sequence ID" value="QJH95230.1"/>
    <property type="molecule type" value="Genomic_DNA"/>
</dbReference>
<proteinExistence type="predicted"/>
<accession>A0A6M3XBF8</accession>
<protein>
    <submittedName>
        <fullName evidence="1">Putative structural protein</fullName>
    </submittedName>
</protein>
<name>A0A6M3XBF8_9ZZZZ</name>
<gene>
    <name evidence="1" type="ORF">TM448B00361_0019</name>
</gene>
<dbReference type="Pfam" id="PF19821">
    <property type="entry name" value="Phage_capsid_2"/>
    <property type="match status" value="1"/>
</dbReference>
<reference evidence="1" key="1">
    <citation type="submission" date="2020-03" db="EMBL/GenBank/DDBJ databases">
        <title>The deep terrestrial virosphere.</title>
        <authorList>
            <person name="Holmfeldt K."/>
            <person name="Nilsson E."/>
            <person name="Simone D."/>
            <person name="Lopez-Fernandez M."/>
            <person name="Wu X."/>
            <person name="de Brujin I."/>
            <person name="Lundin D."/>
            <person name="Andersson A."/>
            <person name="Bertilsson S."/>
            <person name="Dopson M."/>
        </authorList>
    </citation>
    <scope>NUCLEOTIDE SEQUENCE</scope>
    <source>
        <strain evidence="1">TM448B00361</strain>
    </source>
</reference>
<evidence type="ECO:0000313" key="1">
    <source>
        <dbReference type="EMBL" id="QJH95230.1"/>
    </source>
</evidence>
<sequence>MTENVKEWFVPRFETEVHNQYQQRTSRLGDTVAGGGTFIGDKIYFPRMGVAEAYDSPQFAKLALANVAQDFIELTASPKFIAFGLWDPNKSKYSIATAVEYGKQAASAIARAEDDCIIKALTTAATAGVKEIGSTDLEAIDTIGDYDTPATLDDIAEAIALLGEDEAFEGEEITVVLPFRNKVQMSLDPYMASNDVKGNMPWNDLNWKRSQRLAQSSDGEGVDIMVYAKSALVSGYNDNLTKIDERDGPALTDILGYWLQVGAAARNAKGIKRIKSKKNFSLFRQPTAVEGLVAAA</sequence>
<dbReference type="AlphaFoldDB" id="A0A6M3XBF8"/>
<organism evidence="1">
    <name type="scientific">viral metagenome</name>
    <dbReference type="NCBI Taxonomy" id="1070528"/>
    <lineage>
        <taxon>unclassified sequences</taxon>
        <taxon>metagenomes</taxon>
        <taxon>organismal metagenomes</taxon>
    </lineage>
</organism>